<evidence type="ECO:0000256" key="1">
    <source>
        <dbReference type="ARBA" id="ARBA00023157"/>
    </source>
</evidence>
<feature type="compositionally biased region" description="Basic and acidic residues" evidence="2">
    <location>
        <begin position="114"/>
        <end position="137"/>
    </location>
</feature>
<dbReference type="PROSITE" id="PS50958">
    <property type="entry name" value="SMB_2"/>
    <property type="match status" value="2"/>
</dbReference>
<keyword evidence="3" id="KW-1133">Transmembrane helix</keyword>
<feature type="transmembrane region" description="Helical" evidence="3">
    <location>
        <begin position="62"/>
        <end position="82"/>
    </location>
</feature>
<feature type="transmembrane region" description="Helical" evidence="3">
    <location>
        <begin position="1358"/>
        <end position="1378"/>
    </location>
</feature>
<dbReference type="EMBL" id="OV696697">
    <property type="protein sequence ID" value="CAH1241356.1"/>
    <property type="molecule type" value="Genomic_DNA"/>
</dbReference>
<feature type="region of interest" description="Disordered" evidence="2">
    <location>
        <begin position="93"/>
        <end position="137"/>
    </location>
</feature>
<feature type="region of interest" description="Disordered" evidence="2">
    <location>
        <begin position="456"/>
        <end position="486"/>
    </location>
</feature>
<feature type="compositionally biased region" description="Basic and acidic residues" evidence="2">
    <location>
        <begin position="418"/>
        <end position="430"/>
    </location>
</feature>
<feature type="transmembrane region" description="Helical" evidence="3">
    <location>
        <begin position="1315"/>
        <end position="1332"/>
    </location>
</feature>
<proteinExistence type="predicted"/>
<feature type="transmembrane region" description="Helical" evidence="3">
    <location>
        <begin position="1277"/>
        <end position="1303"/>
    </location>
</feature>
<dbReference type="Proteomes" id="UP000838412">
    <property type="component" value="Chromosome 12"/>
</dbReference>
<feature type="compositionally biased region" description="Polar residues" evidence="2">
    <location>
        <begin position="456"/>
        <end position="475"/>
    </location>
</feature>
<feature type="region of interest" description="Disordered" evidence="2">
    <location>
        <begin position="360"/>
        <end position="432"/>
    </location>
</feature>
<dbReference type="OrthoDB" id="10046967at2759"/>
<dbReference type="PANTHER" id="PTHR45902:SF1">
    <property type="entry name" value="LATROPHILIN RECEPTOR-LIKE PROTEIN A"/>
    <property type="match status" value="1"/>
</dbReference>
<feature type="domain" description="SMB" evidence="4">
    <location>
        <begin position="879"/>
        <end position="923"/>
    </location>
</feature>
<evidence type="ECO:0000256" key="2">
    <source>
        <dbReference type="SAM" id="MobiDB-lite"/>
    </source>
</evidence>
<dbReference type="Pfam" id="PF01033">
    <property type="entry name" value="Somatomedin_B"/>
    <property type="match status" value="1"/>
</dbReference>
<dbReference type="InterPro" id="IPR001212">
    <property type="entry name" value="Somatomedin_B_dom"/>
</dbReference>
<dbReference type="Gene3D" id="2.60.120.260">
    <property type="entry name" value="Galactose-binding domain-like"/>
    <property type="match status" value="1"/>
</dbReference>
<evidence type="ECO:0000259" key="4">
    <source>
        <dbReference type="PROSITE" id="PS50958"/>
    </source>
</evidence>
<dbReference type="InterPro" id="IPR036024">
    <property type="entry name" value="Somatomedin_B-like_dom_sf"/>
</dbReference>
<evidence type="ECO:0000313" key="5">
    <source>
        <dbReference type="EMBL" id="CAH1241356.1"/>
    </source>
</evidence>
<sequence length="1477" mass="163269">MRDRTMHGLPSRLETFQSRHKQVSEISKHSRTERCSCKDGETARYAMRRRGRQQNCRRERPLAPVVYLLVAVLTLYFISKYIGEKLIWNESRETAPTPPTASEAPPSRLSSVQKSRDADADLPRWRRDSPDDWKGHDNLYKQSKQAFKQMTAFSVDKGASSYNVKLNKVKSSDVAWAKMKGSSDSSVTRGGILNNDRITANKPSNKQVSAPFRFDYLNKHGQVDDFTQGKASFETPVRKIVDTNGKQARVNLLQLPILVVKPPQRDEKKMSSLTVDKAQFSADATESPGSTEEFLDFKHEQIHPIFHRSAEEIGDEVDQKAPFAFFEKDAWKDHGQSTTEDVTEVLPSVYATFDNIDHRDRLRSQPAKKSKSRYDQLEQDTLTTSHEAMPRDPEDNIPLKSQGSTHGLPSPYISEIADPQHNKNPKESTKDYTNLIPASNVRPKSRLLRDVSNIASSGEKPTTLPTQASQQNSTVGHLFNRDSTVGPELDDVTQMLHATGHPNVEGSSMGSNENSMATAATVTSLGPLQHTGLNTTATTPAPVADVETGIPVGHWQVGEAYNPRVREYTGEDDDSVVTDGITTGRTRTSYHPWKPVGKPRHYNSWFFVLDSRASYTMTKLRIVNDGCDWNHDVKAFTLQTSATSYPYNWTHVLTVNDVEANNTLPQYFGGFSASGRYWKVTITATYSGWEPWLRQFQLYGIRARCRCCSVKNAVPNVMKFMFFLITVHDWSRTSRYSLPLGKVTGGHGNADHYNDDEMAVGTLGTVLTRQYIARFQYQYDVQWISSGQSGRYFVGDIGNTRRIDVFPANFGHVDWKPQPELRGLQCSHRAHCKVCGRSMTGNSCGCDKACRAFGDCCQNYEAACGDEVADDEVLPAAIQPDSCKGRCYKESVVSAVTCNCVSSCHTNGTCCEDFRDVCQGQGKWASNVFASATNESEPLQCVAPWGFRAYFWMVASCPSSYSDDVVRRRCETSYENNDIFLHAPVTDNSTDTNYRNVFCALCNNARFMIGWKMVAKCGRRVGTLKETLQSDKGCSQYFRPSDNSPARFCFPPYTASPRSSPDCDVEKCRDITALFFGGGIPFRNSACANCYGSALSLMEASCTDSNFIWGGFFSTITVLFDYSAVSQSKMSSRELQLTDHTESCSVGFIFDPFGDSCRQISFDGPLKVSKDIGGFEEARASLENDLENVRSAQTLSPVVDETTTPNIILPKLSATFLVTNTVSGASASVSILSFLTSLRRHPRPDTVVKICLLTSLLLAQISQLLGQVVPSAACCTTMLVCTLCFCLAAGLSLTATIQHLSVLQRGGTCKANGRLLVIVLIPLAMSGGYIALDDTIHIGVPPSFHNFPHCWIQDPTKMGIFVVVPLLVCTVVDLYYLVRIAMRCAAAGCVQYSFLTQAALLFLLYTVAMATGILTAFVGVESLSSVFLYMVTSLGGVCGFLFLVFSIVDDENDNPSDGNAAPTLPIQAVTSLTSSTK</sequence>
<gene>
    <name evidence="5" type="primary">ENPP1</name>
    <name evidence="5" type="ORF">BLAG_LOCUS5039</name>
</gene>
<name>A0A8J9YTC1_BRALA</name>
<reference evidence="5" key="1">
    <citation type="submission" date="2022-01" db="EMBL/GenBank/DDBJ databases">
        <authorList>
            <person name="Braso-Vives M."/>
        </authorList>
    </citation>
    <scope>NUCLEOTIDE SEQUENCE</scope>
</reference>
<keyword evidence="3" id="KW-0812">Transmembrane</keyword>
<dbReference type="SUPFAM" id="SSF90188">
    <property type="entry name" value="Somatomedin B domain"/>
    <property type="match status" value="1"/>
</dbReference>
<feature type="domain" description="SMB" evidence="4">
    <location>
        <begin position="822"/>
        <end position="869"/>
    </location>
</feature>
<feature type="transmembrane region" description="Helical" evidence="3">
    <location>
        <begin position="1212"/>
        <end position="1235"/>
    </location>
</feature>
<dbReference type="Gene3D" id="4.10.410.20">
    <property type="match status" value="1"/>
</dbReference>
<dbReference type="PANTHER" id="PTHR45902">
    <property type="entry name" value="LATROPHILIN RECEPTOR-LIKE PROTEIN A"/>
    <property type="match status" value="1"/>
</dbReference>
<feature type="transmembrane region" description="Helical" evidence="3">
    <location>
        <begin position="1426"/>
        <end position="1448"/>
    </location>
</feature>
<feature type="transmembrane region" description="Helical" evidence="3">
    <location>
        <begin position="1399"/>
        <end position="1420"/>
    </location>
</feature>
<accession>A0A8J9YTC1</accession>
<protein>
    <submittedName>
        <fullName evidence="5">ENPP1 protein</fullName>
    </submittedName>
</protein>
<dbReference type="PROSITE" id="PS00524">
    <property type="entry name" value="SMB_1"/>
    <property type="match status" value="2"/>
</dbReference>
<evidence type="ECO:0000313" key="6">
    <source>
        <dbReference type="Proteomes" id="UP000838412"/>
    </source>
</evidence>
<dbReference type="SMART" id="SM00201">
    <property type="entry name" value="SO"/>
    <property type="match status" value="2"/>
</dbReference>
<feature type="transmembrane region" description="Helical" evidence="3">
    <location>
        <begin position="1247"/>
        <end position="1265"/>
    </location>
</feature>
<dbReference type="InterPro" id="IPR053231">
    <property type="entry name" value="GPCR_LN-TM7"/>
</dbReference>
<keyword evidence="3" id="KW-0472">Membrane</keyword>
<evidence type="ECO:0000256" key="3">
    <source>
        <dbReference type="SAM" id="Phobius"/>
    </source>
</evidence>
<organism evidence="5 6">
    <name type="scientific">Branchiostoma lanceolatum</name>
    <name type="common">Common lancelet</name>
    <name type="synonym">Amphioxus lanceolatum</name>
    <dbReference type="NCBI Taxonomy" id="7740"/>
    <lineage>
        <taxon>Eukaryota</taxon>
        <taxon>Metazoa</taxon>
        <taxon>Chordata</taxon>
        <taxon>Cephalochordata</taxon>
        <taxon>Leptocardii</taxon>
        <taxon>Amphioxiformes</taxon>
        <taxon>Branchiostomatidae</taxon>
        <taxon>Branchiostoma</taxon>
    </lineage>
</organism>
<keyword evidence="1" id="KW-1015">Disulfide bond</keyword>
<keyword evidence="6" id="KW-1185">Reference proteome</keyword>